<accession>A0ABU5VXP1</accession>
<sequence>MSNYFKGDERLETFFGTGGLMRMGDITKLNVPDFEVLRNQIVSHQWDKALEYFNFFYTQNTGMIQLLMESFLSMPKFYAELTSVENEKLLRKKAITDYQTLIDLLRDSYRNKDDQNILVQVKNYFSEENLHSQNAAKILGEMEITFNKTCQALKANDESKALHLVINYHHQVLIYHDALITFSYSYPTTVLQESGEEIALSVCNGSIARNPMWNGMWELTKILTPTDLAAFLAEHLRFHFSGAGRGGQTQIVEDDKKIRLIFDPCGSGGALRRRLKDDVVNLQEKHQLGWNKCGEVNLYCSHCALNEKKSIEMFGYPKLVVEFQADENKPCGWTMYKDAADVPAEVYTRLGLKK</sequence>
<dbReference type="EMBL" id="JAYGJQ010000002">
    <property type="protein sequence ID" value="MEA9357829.1"/>
    <property type="molecule type" value="Genomic_DNA"/>
</dbReference>
<keyword evidence="2" id="KW-1185">Reference proteome</keyword>
<dbReference type="Proteomes" id="UP001302274">
    <property type="component" value="Unassembled WGS sequence"/>
</dbReference>
<dbReference type="RefSeq" id="WP_323577997.1">
    <property type="nucleotide sequence ID" value="NZ_JAYGJQ010000002.1"/>
</dbReference>
<evidence type="ECO:0000313" key="1">
    <source>
        <dbReference type="EMBL" id="MEA9357829.1"/>
    </source>
</evidence>
<gene>
    <name evidence="1" type="ORF">SHI21_16480</name>
</gene>
<reference evidence="1 2" key="1">
    <citation type="submission" date="2023-11" db="EMBL/GenBank/DDBJ databases">
        <title>A Novel Polar Bacteriovorax (B. antarcticus) Isolated from the Biocrust in Antarctica.</title>
        <authorList>
            <person name="Mun W."/>
            <person name="Choi S.Y."/>
            <person name="Mitchell R.J."/>
        </authorList>
    </citation>
    <scope>NUCLEOTIDE SEQUENCE [LARGE SCALE GENOMIC DNA]</scope>
    <source>
        <strain evidence="1 2">PP10</strain>
    </source>
</reference>
<comment type="caution">
    <text evidence="1">The sequence shown here is derived from an EMBL/GenBank/DDBJ whole genome shotgun (WGS) entry which is preliminary data.</text>
</comment>
<proteinExistence type="predicted"/>
<evidence type="ECO:0000313" key="2">
    <source>
        <dbReference type="Proteomes" id="UP001302274"/>
    </source>
</evidence>
<name>A0ABU5VXP1_9BACT</name>
<protein>
    <submittedName>
        <fullName evidence="1">Uncharacterized protein</fullName>
    </submittedName>
</protein>
<organism evidence="1 2">
    <name type="scientific">Bacteriovorax antarcticus</name>
    <dbReference type="NCBI Taxonomy" id="3088717"/>
    <lineage>
        <taxon>Bacteria</taxon>
        <taxon>Pseudomonadati</taxon>
        <taxon>Bdellovibrionota</taxon>
        <taxon>Bacteriovoracia</taxon>
        <taxon>Bacteriovoracales</taxon>
        <taxon>Bacteriovoracaceae</taxon>
        <taxon>Bacteriovorax</taxon>
    </lineage>
</organism>